<gene>
    <name evidence="4" type="ORF">EDB92DRAFT_1794530</name>
</gene>
<dbReference type="Pfam" id="PF18833">
    <property type="entry name" value="TPR_22"/>
    <property type="match status" value="1"/>
</dbReference>
<feature type="repeat" description="TPR" evidence="3">
    <location>
        <begin position="691"/>
        <end position="724"/>
    </location>
</feature>
<dbReference type="PANTHER" id="PTHR15704:SF7">
    <property type="entry name" value="SUPERKILLER COMPLEX PROTEIN 3"/>
    <property type="match status" value="1"/>
</dbReference>
<dbReference type="Gene3D" id="1.25.40.10">
    <property type="entry name" value="Tetratricopeptide repeat domain"/>
    <property type="match status" value="4"/>
</dbReference>
<evidence type="ECO:0000256" key="3">
    <source>
        <dbReference type="PROSITE-ProRule" id="PRU00339"/>
    </source>
</evidence>
<dbReference type="GO" id="GO:0055087">
    <property type="term" value="C:Ski complex"/>
    <property type="evidence" value="ECO:0007669"/>
    <property type="project" value="InterPro"/>
</dbReference>
<dbReference type="InterPro" id="IPR039226">
    <property type="entry name" value="Ski3/TTC37"/>
</dbReference>
<evidence type="ECO:0000313" key="5">
    <source>
        <dbReference type="Proteomes" id="UP001201163"/>
    </source>
</evidence>
<reference evidence="4" key="1">
    <citation type="submission" date="2022-01" db="EMBL/GenBank/DDBJ databases">
        <title>Comparative genomics reveals a dynamic genome evolution in the ectomycorrhizal milk-cap (Lactarius) mushrooms.</title>
        <authorList>
            <consortium name="DOE Joint Genome Institute"/>
            <person name="Lebreton A."/>
            <person name="Tang N."/>
            <person name="Kuo A."/>
            <person name="LaButti K."/>
            <person name="Drula E."/>
            <person name="Barry K."/>
            <person name="Clum A."/>
            <person name="Lipzen A."/>
            <person name="Mousain D."/>
            <person name="Ng V."/>
            <person name="Wang R."/>
            <person name="Wang X."/>
            <person name="Dai Y."/>
            <person name="Henrissat B."/>
            <person name="Grigoriev I.V."/>
            <person name="Guerin-Laguette A."/>
            <person name="Yu F."/>
            <person name="Martin F.M."/>
        </authorList>
    </citation>
    <scope>NUCLEOTIDE SEQUENCE</scope>
    <source>
        <strain evidence="4">QP</strain>
    </source>
</reference>
<dbReference type="EMBL" id="JAKELL010000011">
    <property type="protein sequence ID" value="KAH8995728.1"/>
    <property type="molecule type" value="Genomic_DNA"/>
</dbReference>
<feature type="repeat" description="TPR" evidence="3">
    <location>
        <begin position="40"/>
        <end position="73"/>
    </location>
</feature>
<name>A0AAD4LMH6_9AGAM</name>
<dbReference type="GO" id="GO:0006401">
    <property type="term" value="P:RNA catabolic process"/>
    <property type="evidence" value="ECO:0007669"/>
    <property type="project" value="InterPro"/>
</dbReference>
<dbReference type="PROSITE" id="PS50005">
    <property type="entry name" value="TPR"/>
    <property type="match status" value="2"/>
</dbReference>
<proteinExistence type="predicted"/>
<protein>
    <submittedName>
        <fullName evidence="4">TPR-like protein</fullName>
    </submittedName>
</protein>
<keyword evidence="5" id="KW-1185">Reference proteome</keyword>
<keyword evidence="2 3" id="KW-0802">TPR repeat</keyword>
<sequence>MSTALLKSKLKAAKDALNKKDYQFAHDASLQILEYEPDNYHAKLFYGLSSLELGRVDQSEQTFQSAIKLNPQQLLGWQGLSKAYERGQKWSEYANVLTELAALFGNSGDATKCAETVQKLVDLRREHGSGTQAHALSLYLPDSPFYSTLSTLPVPDFTNPTSTTTFPSQVAIHNSLPTLEEIVSLTEADEKRTFQSEVAKRRTRLNAGSLRDVENEVAKEVYGSSKLPRLYDEILNHSDTSDELRRLTESKQLRHVREHLFSLPLDDPRKQKLATEVEKLVSGVVLLRVPDGLAWTTFIDGQDSETIEGYGFDTLRHYSKLFPHEALTRLIKAYLVYLGVPLLDDDETTPIRSGSLDDVFSVILETASALESSIIARRIMSEVYLLDQDYQAAISVSEAGLELINRYRNNTGSDLTLVRKSFNVALSTSLVHLYPPKYHTRAVRILEDVLTQDPNHVDCLMGRGFVFQYAVKWLEAASCFSRVCGTLPEERRERIRAQEEHAWCEVQLHHFDKAIVELRRVIELLGDKEDSNEDKSRSYWRLGRAYWEMGTDHREEAFQLFITSLKYSSSFAPAYTSLGIYYSEVANPPDPIRASKCFQKAFELDAREGDAARRLAEGFAEEREWDLVEVVANRTIEGEGGFEDSQEVIAGRYLPVNAWAWKASGVVHLASNFPSAIQAFQVALRADVKDQLSWVRLGEAYSKAGRHVAAFKALHRAQELQPEDWVCTYLIGDVHRQTQRFQEAIASFHSVSQVQPNEPVVLTSLAQAYIDLGLSELSTGFLSRAQDSFVAALRVAFQFLNTNSTFHTFAWKIIADAICHLSRTSSFTDEAAVRAILSQACSFLTSDPGDRLAGSVELPIKLSDDRLTGTDALKVAVTAYSHRISLGLLGAATTGSAWFDFGLALFNLTKRVIPEGEQRDKVLQQALASIKEAIRAQPSEDNYWRALGDMNLMSRPKEAQHAYIRALEIDPKNVGVWTSFGFLCFYHDDLELSNEAFMKAQTLDPDHTMAWVGQALVATRNGHHADSRMLFEHAVSLSADVPEADLEFSKREFKHFLSAGHSHHTSPNDLFPAFFALGRYLKQRPDDASALHLFGLVCERIGLVELAIEHTDRAIRVLEAAYEETEDPVIERQFMMANTTVARLRLAVRDYEGALGSFQTALGLLPEEGEDRVLQTQCLFGSGLANFKLGALDTAIQNFEEALVAAGDDLHMRGHVTVLLSQTLWATGTQEGQEAAKSQLLDCITQDPENLMAINALAGMGILTDDDSLIDAALSELISLPLDLRHQRDPRRDFSYILRQHHLGQGDVTAALSEAQRAVHAEPARENARRELATLLLQTGEPAVARAIISQGRDSDIADLRQSIGLRAVAKALSEDEESVKEAWNMAHKSVMLAPWDRRNWHVLAYVKSRR</sequence>
<dbReference type="SUPFAM" id="SSF48452">
    <property type="entry name" value="TPR-like"/>
    <property type="match status" value="4"/>
</dbReference>
<dbReference type="InterPro" id="IPR040962">
    <property type="entry name" value="TPR_22"/>
</dbReference>
<keyword evidence="1" id="KW-0677">Repeat</keyword>
<evidence type="ECO:0000256" key="1">
    <source>
        <dbReference type="ARBA" id="ARBA00022737"/>
    </source>
</evidence>
<dbReference type="SMART" id="SM00028">
    <property type="entry name" value="TPR"/>
    <property type="match status" value="13"/>
</dbReference>
<comment type="caution">
    <text evidence="4">The sequence shown here is derived from an EMBL/GenBank/DDBJ whole genome shotgun (WGS) entry which is preliminary data.</text>
</comment>
<dbReference type="PANTHER" id="PTHR15704">
    <property type="entry name" value="SUPERKILLER 3 PROTEIN-RELATED"/>
    <property type="match status" value="1"/>
</dbReference>
<dbReference type="Pfam" id="PF13432">
    <property type="entry name" value="TPR_16"/>
    <property type="match status" value="3"/>
</dbReference>
<accession>A0AAD4LMH6</accession>
<dbReference type="InterPro" id="IPR011990">
    <property type="entry name" value="TPR-like_helical_dom_sf"/>
</dbReference>
<evidence type="ECO:0000313" key="4">
    <source>
        <dbReference type="EMBL" id="KAH8995728.1"/>
    </source>
</evidence>
<organism evidence="4 5">
    <name type="scientific">Lactarius akahatsu</name>
    <dbReference type="NCBI Taxonomy" id="416441"/>
    <lineage>
        <taxon>Eukaryota</taxon>
        <taxon>Fungi</taxon>
        <taxon>Dikarya</taxon>
        <taxon>Basidiomycota</taxon>
        <taxon>Agaricomycotina</taxon>
        <taxon>Agaricomycetes</taxon>
        <taxon>Russulales</taxon>
        <taxon>Russulaceae</taxon>
        <taxon>Lactarius</taxon>
    </lineage>
</organism>
<dbReference type="InterPro" id="IPR019734">
    <property type="entry name" value="TPR_rpt"/>
</dbReference>
<evidence type="ECO:0000256" key="2">
    <source>
        <dbReference type="ARBA" id="ARBA00022803"/>
    </source>
</evidence>
<dbReference type="Proteomes" id="UP001201163">
    <property type="component" value="Unassembled WGS sequence"/>
</dbReference>